<dbReference type="CDD" id="cd05301">
    <property type="entry name" value="GDH"/>
    <property type="match status" value="1"/>
</dbReference>
<evidence type="ECO:0000259" key="5">
    <source>
        <dbReference type="Pfam" id="PF00389"/>
    </source>
</evidence>
<dbReference type="GO" id="GO:0016618">
    <property type="term" value="F:hydroxypyruvate reductase [NAD(P)H] activity"/>
    <property type="evidence" value="ECO:0007669"/>
    <property type="project" value="TreeGrafter"/>
</dbReference>
<dbReference type="Gene3D" id="3.40.50.720">
    <property type="entry name" value="NAD(P)-binding Rossmann-like Domain"/>
    <property type="match status" value="2"/>
</dbReference>
<dbReference type="Proteomes" id="UP001214043">
    <property type="component" value="Chromosome"/>
</dbReference>
<dbReference type="PANTHER" id="PTHR10996:SF283">
    <property type="entry name" value="GLYOXYLATE_HYDROXYPYRUVATE REDUCTASE B"/>
    <property type="match status" value="1"/>
</dbReference>
<feature type="domain" description="D-isomer specific 2-hydroxyacid dehydrogenase NAD-binding" evidence="6">
    <location>
        <begin position="113"/>
        <end position="291"/>
    </location>
</feature>
<comment type="similarity">
    <text evidence="1 4">Belongs to the D-isomer specific 2-hydroxyacid dehydrogenase family.</text>
</comment>
<evidence type="ECO:0000256" key="1">
    <source>
        <dbReference type="ARBA" id="ARBA00005854"/>
    </source>
</evidence>
<dbReference type="InterPro" id="IPR006139">
    <property type="entry name" value="D-isomer_2_OHA_DH_cat_dom"/>
</dbReference>
<dbReference type="InterPro" id="IPR006140">
    <property type="entry name" value="D-isomer_DH_NAD-bd"/>
</dbReference>
<gene>
    <name evidence="7" type="ORF">PUV54_05415</name>
</gene>
<dbReference type="FunFam" id="3.40.50.720:FF:000203">
    <property type="entry name" value="D-3-phosphoglycerate dehydrogenase (SerA)"/>
    <property type="match status" value="1"/>
</dbReference>
<proteinExistence type="inferred from homology"/>
<dbReference type="PANTHER" id="PTHR10996">
    <property type="entry name" value="2-HYDROXYACID DEHYDROGENASE-RELATED"/>
    <property type="match status" value="1"/>
</dbReference>
<evidence type="ECO:0000313" key="8">
    <source>
        <dbReference type="Proteomes" id="UP001214043"/>
    </source>
</evidence>
<dbReference type="SUPFAM" id="SSF52283">
    <property type="entry name" value="Formate/glycerate dehydrogenase catalytic domain-like"/>
    <property type="match status" value="1"/>
</dbReference>
<accession>A0AAE9ZCW6</accession>
<dbReference type="Pfam" id="PF02826">
    <property type="entry name" value="2-Hacid_dh_C"/>
    <property type="match status" value="1"/>
</dbReference>
<evidence type="ECO:0000313" key="7">
    <source>
        <dbReference type="EMBL" id="WDI32633.1"/>
    </source>
</evidence>
<dbReference type="KEGG" id="hfl:PUV54_05415"/>
<evidence type="ECO:0000256" key="4">
    <source>
        <dbReference type="RuleBase" id="RU003719"/>
    </source>
</evidence>
<evidence type="ECO:0000256" key="2">
    <source>
        <dbReference type="ARBA" id="ARBA00023002"/>
    </source>
</evidence>
<sequence>MSSTRIRVGVTRRLPASVEARLSDLFDTKLHDRDTPLSAAALVSLAQDVDVLAATLGDKLDAAFFEAAGDRLKLVANFGAGTDHIDIAAANERGITVTNTPSVLAEDAADMAMALIVAVPRRLAEGVRALEDGNFPGWSPTWMLGRRVRGKKLGIIGLGRVGEAIARRARAFGLSIHYHNRSPINPHMEEELEATYWDSLDQMLARVDIVSVNCPHTPATFHLLSRRRLELLQPHAYVVNISRGEIVDEEALADMIEGGRLAGAGLDVYERGAPSEKLLKAPNVVLLPHLASATVESRVEMGERMIINIKMFADGHKPPDRVILGLDANREPNP</sequence>
<keyword evidence="3" id="KW-0520">NAD</keyword>
<name>A0AAE9ZCW6_9PROT</name>
<dbReference type="InterPro" id="IPR050223">
    <property type="entry name" value="D-isomer_2-hydroxyacid_DH"/>
</dbReference>
<keyword evidence="8" id="KW-1185">Reference proteome</keyword>
<dbReference type="GO" id="GO:0051287">
    <property type="term" value="F:NAD binding"/>
    <property type="evidence" value="ECO:0007669"/>
    <property type="project" value="InterPro"/>
</dbReference>
<dbReference type="GO" id="GO:0030267">
    <property type="term" value="F:glyoxylate reductase (NADPH) activity"/>
    <property type="evidence" value="ECO:0007669"/>
    <property type="project" value="TreeGrafter"/>
</dbReference>
<dbReference type="GO" id="GO:0005829">
    <property type="term" value="C:cytosol"/>
    <property type="evidence" value="ECO:0007669"/>
    <property type="project" value="TreeGrafter"/>
</dbReference>
<dbReference type="AlphaFoldDB" id="A0AAE9ZCW6"/>
<evidence type="ECO:0000256" key="3">
    <source>
        <dbReference type="ARBA" id="ARBA00023027"/>
    </source>
</evidence>
<keyword evidence="2 4" id="KW-0560">Oxidoreductase</keyword>
<dbReference type="EMBL" id="CP118166">
    <property type="protein sequence ID" value="WDI32633.1"/>
    <property type="molecule type" value="Genomic_DNA"/>
</dbReference>
<feature type="domain" description="D-isomer specific 2-hydroxyacid dehydrogenase catalytic" evidence="5">
    <location>
        <begin position="13"/>
        <end position="322"/>
    </location>
</feature>
<dbReference type="RefSeq" id="WP_274494569.1">
    <property type="nucleotide sequence ID" value="NZ_CP118166.1"/>
</dbReference>
<dbReference type="InterPro" id="IPR029752">
    <property type="entry name" value="D-isomer_DH_CS1"/>
</dbReference>
<organism evidence="7 8">
    <name type="scientific">Hyphococcus flavus</name>
    <dbReference type="NCBI Taxonomy" id="1866326"/>
    <lineage>
        <taxon>Bacteria</taxon>
        <taxon>Pseudomonadati</taxon>
        <taxon>Pseudomonadota</taxon>
        <taxon>Alphaproteobacteria</taxon>
        <taxon>Parvularculales</taxon>
        <taxon>Parvularculaceae</taxon>
        <taxon>Hyphococcus</taxon>
    </lineage>
</organism>
<dbReference type="SUPFAM" id="SSF51735">
    <property type="entry name" value="NAD(P)-binding Rossmann-fold domains"/>
    <property type="match status" value="1"/>
</dbReference>
<protein>
    <submittedName>
        <fullName evidence="7">D-glycerate dehydrogenase</fullName>
    </submittedName>
</protein>
<dbReference type="Pfam" id="PF00389">
    <property type="entry name" value="2-Hacid_dh"/>
    <property type="match status" value="1"/>
</dbReference>
<evidence type="ECO:0000259" key="6">
    <source>
        <dbReference type="Pfam" id="PF02826"/>
    </source>
</evidence>
<reference evidence="7" key="1">
    <citation type="submission" date="2023-02" db="EMBL/GenBank/DDBJ databases">
        <title>Genome sequence of Hyphococcus flavus.</title>
        <authorList>
            <person name="Rong J.-C."/>
            <person name="Zhao Q."/>
            <person name="Yi M."/>
            <person name="Wu J.-Y."/>
        </authorList>
    </citation>
    <scope>NUCLEOTIDE SEQUENCE</scope>
    <source>
        <strain evidence="7">MCCC 1K03223</strain>
    </source>
</reference>
<dbReference type="InterPro" id="IPR036291">
    <property type="entry name" value="NAD(P)-bd_dom_sf"/>
</dbReference>
<dbReference type="PROSITE" id="PS00065">
    <property type="entry name" value="D_2_HYDROXYACID_DH_1"/>
    <property type="match status" value="1"/>
</dbReference>